<evidence type="ECO:0000313" key="3">
    <source>
        <dbReference type="Proteomes" id="UP000092819"/>
    </source>
</evidence>
<sequence length="366" mass="40266">MTRGNMLSGIIGLVLVALTTSYTAMNPFLVEELFKIRLPRGWDYIDFSNASAYEIIAWLPAQVIGGVGVWLFLAVIGVCIRCYSPYVKAILDGSAERNTTYYAVCTIVALPLAFIFLALMSFSIRVDKGLEMFCFLTALYAFFVVPFYTTLVTVLFGVIGFARSSLSNSKTSLEKHIDPKITSNLGGKVLLGICALFWLGCAIEAVKFGIDPNRQQQNIMTGYSITCLCAVVLFYLLHFTNPKRRTRTVKGLFFTSTKEVTVFEKMSAEEIAAVKEQLKVSFFVCGANVGAMTYVAWQMMGISFDSAIAAILSFAVAAIAVQTICAVIANISFEEVQEGRFGIARGLKPLIYIAPTLFVVWGTMNF</sequence>
<keyword evidence="1" id="KW-0812">Transmembrane</keyword>
<feature type="transmembrane region" description="Helical" evidence="1">
    <location>
        <begin position="55"/>
        <end position="80"/>
    </location>
</feature>
<organism evidence="2 3">
    <name type="scientific">Vibrio celticus</name>
    <dbReference type="NCBI Taxonomy" id="446372"/>
    <lineage>
        <taxon>Bacteria</taxon>
        <taxon>Pseudomonadati</taxon>
        <taxon>Pseudomonadota</taxon>
        <taxon>Gammaproteobacteria</taxon>
        <taxon>Vibrionales</taxon>
        <taxon>Vibrionaceae</taxon>
        <taxon>Vibrio</taxon>
    </lineage>
</organism>
<feature type="transmembrane region" description="Helical" evidence="1">
    <location>
        <begin position="280"/>
        <end position="300"/>
    </location>
</feature>
<dbReference type="EMBL" id="FLQZ01000182">
    <property type="protein sequence ID" value="SBT15784.1"/>
    <property type="molecule type" value="Genomic_DNA"/>
</dbReference>
<evidence type="ECO:0000256" key="1">
    <source>
        <dbReference type="SAM" id="Phobius"/>
    </source>
</evidence>
<feature type="transmembrane region" description="Helical" evidence="1">
    <location>
        <begin position="222"/>
        <end position="240"/>
    </location>
</feature>
<accession>A0A1C3JKY5</accession>
<feature type="transmembrane region" description="Helical" evidence="1">
    <location>
        <begin position="138"/>
        <end position="162"/>
    </location>
</feature>
<dbReference type="AlphaFoldDB" id="A0A1C3JKY5"/>
<feature type="transmembrane region" description="Helical" evidence="1">
    <location>
        <begin position="306"/>
        <end position="333"/>
    </location>
</feature>
<feature type="transmembrane region" description="Helical" evidence="1">
    <location>
        <begin position="189"/>
        <end position="210"/>
    </location>
</feature>
<evidence type="ECO:0000313" key="2">
    <source>
        <dbReference type="EMBL" id="SBT15784.1"/>
    </source>
</evidence>
<protein>
    <submittedName>
        <fullName evidence="2">Uncharacterized protein</fullName>
    </submittedName>
</protein>
<feature type="transmembrane region" description="Helical" evidence="1">
    <location>
        <begin position="101"/>
        <end position="126"/>
    </location>
</feature>
<keyword evidence="3" id="KW-1185">Reference proteome</keyword>
<dbReference type="Proteomes" id="UP000092819">
    <property type="component" value="Unassembled WGS sequence"/>
</dbReference>
<feature type="transmembrane region" description="Helical" evidence="1">
    <location>
        <begin position="345"/>
        <end position="364"/>
    </location>
</feature>
<reference evidence="3" key="1">
    <citation type="submission" date="2016-06" db="EMBL/GenBank/DDBJ databases">
        <authorList>
            <person name="Rodrigo-Torres L."/>
            <person name="Arahal D.R."/>
        </authorList>
    </citation>
    <scope>NUCLEOTIDE SEQUENCE [LARGE SCALE GENOMIC DNA]</scope>
    <source>
        <strain evidence="3">CECT 7224</strain>
    </source>
</reference>
<keyword evidence="1" id="KW-1133">Transmembrane helix</keyword>
<gene>
    <name evidence="2" type="ORF">VCE7224_04595</name>
</gene>
<keyword evidence="1" id="KW-0472">Membrane</keyword>
<proteinExistence type="predicted"/>
<name>A0A1C3JKY5_9VIBR</name>